<dbReference type="AlphaFoldDB" id="A0A0G0T167"/>
<organism evidence="1 2">
    <name type="scientific">Candidatus Daviesbacteria bacterium GW2011_GWC2_40_12</name>
    <dbReference type="NCBI Taxonomy" id="1618431"/>
    <lineage>
        <taxon>Bacteria</taxon>
        <taxon>Candidatus Daviesiibacteriota</taxon>
    </lineage>
</organism>
<sequence>MTKLIGPAILHHMTERLPNTQTTAAAPVTDGWRFSAGIFEGPYMQSRNWKGGKYEEFDLLILHISGFRPIVELVHLKSARPAKNIRINPKDIIWGSNSMTTLFVDNSPEPRKLTRKLSGVCRRFGLPRLPRDLRRDIAEITAYSQKAA</sequence>
<reference evidence="1 2" key="1">
    <citation type="journal article" date="2015" name="Nature">
        <title>rRNA introns, odd ribosomes, and small enigmatic genomes across a large radiation of phyla.</title>
        <authorList>
            <person name="Brown C.T."/>
            <person name="Hug L.A."/>
            <person name="Thomas B.C."/>
            <person name="Sharon I."/>
            <person name="Castelle C.J."/>
            <person name="Singh A."/>
            <person name="Wilkins M.J."/>
            <person name="Williams K.H."/>
            <person name="Banfield J.F."/>
        </authorList>
    </citation>
    <scope>NUCLEOTIDE SEQUENCE [LARGE SCALE GENOMIC DNA]</scope>
</reference>
<evidence type="ECO:0000313" key="2">
    <source>
        <dbReference type="Proteomes" id="UP000034881"/>
    </source>
</evidence>
<name>A0A0G0T167_9BACT</name>
<comment type="caution">
    <text evidence="1">The sequence shown here is derived from an EMBL/GenBank/DDBJ whole genome shotgun (WGS) entry which is preliminary data.</text>
</comment>
<protein>
    <submittedName>
        <fullName evidence="1">Uncharacterized protein</fullName>
    </submittedName>
</protein>
<accession>A0A0G0T167</accession>
<proteinExistence type="predicted"/>
<dbReference type="Proteomes" id="UP000034881">
    <property type="component" value="Unassembled WGS sequence"/>
</dbReference>
<gene>
    <name evidence="1" type="ORF">UT77_C0018G0008</name>
</gene>
<evidence type="ECO:0000313" key="1">
    <source>
        <dbReference type="EMBL" id="KKR40855.1"/>
    </source>
</evidence>
<dbReference type="EMBL" id="LBYB01000018">
    <property type="protein sequence ID" value="KKR40855.1"/>
    <property type="molecule type" value="Genomic_DNA"/>
</dbReference>